<keyword evidence="1" id="KW-0862">Zinc</keyword>
<dbReference type="AlphaFoldDB" id="A0A091DI24"/>
<gene>
    <name evidence="4" type="ORF">H920_07937</name>
</gene>
<feature type="domain" description="C2H2-type" evidence="3">
    <location>
        <begin position="157"/>
        <end position="184"/>
    </location>
</feature>
<keyword evidence="1" id="KW-0863">Zinc-finger</keyword>
<organism evidence="4 5">
    <name type="scientific">Fukomys damarensis</name>
    <name type="common">Damaraland mole rat</name>
    <name type="synonym">Cryptomys damarensis</name>
    <dbReference type="NCBI Taxonomy" id="885580"/>
    <lineage>
        <taxon>Eukaryota</taxon>
        <taxon>Metazoa</taxon>
        <taxon>Chordata</taxon>
        <taxon>Craniata</taxon>
        <taxon>Vertebrata</taxon>
        <taxon>Euteleostomi</taxon>
        <taxon>Mammalia</taxon>
        <taxon>Eutheria</taxon>
        <taxon>Euarchontoglires</taxon>
        <taxon>Glires</taxon>
        <taxon>Rodentia</taxon>
        <taxon>Hystricomorpha</taxon>
        <taxon>Bathyergidae</taxon>
        <taxon>Fukomys</taxon>
    </lineage>
</organism>
<dbReference type="Gene3D" id="3.30.160.60">
    <property type="entry name" value="Classic Zinc Finger"/>
    <property type="match status" value="1"/>
</dbReference>
<dbReference type="EMBL" id="KN122390">
    <property type="protein sequence ID" value="KFO30697.1"/>
    <property type="molecule type" value="Genomic_DNA"/>
</dbReference>
<dbReference type="InterPro" id="IPR013087">
    <property type="entry name" value="Znf_C2H2_type"/>
</dbReference>
<feature type="compositionally biased region" description="Low complexity" evidence="2">
    <location>
        <begin position="116"/>
        <end position="132"/>
    </location>
</feature>
<dbReference type="Proteomes" id="UP000028990">
    <property type="component" value="Unassembled WGS sequence"/>
</dbReference>
<name>A0A091DI24_FUKDA</name>
<feature type="region of interest" description="Disordered" evidence="2">
    <location>
        <begin position="100"/>
        <end position="136"/>
    </location>
</feature>
<dbReference type="GO" id="GO:0008270">
    <property type="term" value="F:zinc ion binding"/>
    <property type="evidence" value="ECO:0007669"/>
    <property type="project" value="UniProtKB-KW"/>
</dbReference>
<accession>A0A091DI24</accession>
<dbReference type="SUPFAM" id="SSF57667">
    <property type="entry name" value="beta-beta-alpha zinc fingers"/>
    <property type="match status" value="1"/>
</dbReference>
<evidence type="ECO:0000256" key="2">
    <source>
        <dbReference type="SAM" id="MobiDB-lite"/>
    </source>
</evidence>
<dbReference type="InterPro" id="IPR036236">
    <property type="entry name" value="Znf_C2H2_sf"/>
</dbReference>
<evidence type="ECO:0000313" key="5">
    <source>
        <dbReference type="Proteomes" id="UP000028990"/>
    </source>
</evidence>
<proteinExistence type="predicted"/>
<reference evidence="4 5" key="1">
    <citation type="submission" date="2013-11" db="EMBL/GenBank/DDBJ databases">
        <title>The Damaraland mole rat (Fukomys damarensis) genome and evolution of African mole rats.</title>
        <authorList>
            <person name="Gladyshev V.N."/>
            <person name="Fang X."/>
        </authorList>
    </citation>
    <scope>NUCLEOTIDE SEQUENCE [LARGE SCALE GENOMIC DNA]</scope>
    <source>
        <tissue evidence="4">Liver</tissue>
    </source>
</reference>
<evidence type="ECO:0000256" key="1">
    <source>
        <dbReference type="PROSITE-ProRule" id="PRU00042"/>
    </source>
</evidence>
<dbReference type="PROSITE" id="PS50157">
    <property type="entry name" value="ZINC_FINGER_C2H2_2"/>
    <property type="match status" value="1"/>
</dbReference>
<protein>
    <submittedName>
        <fullName evidence="4">Zinc finger protein 648</fullName>
    </submittedName>
</protein>
<evidence type="ECO:0000259" key="3">
    <source>
        <dbReference type="PROSITE" id="PS50157"/>
    </source>
</evidence>
<keyword evidence="1" id="KW-0479">Metal-binding</keyword>
<keyword evidence="5" id="KW-1185">Reference proteome</keyword>
<evidence type="ECO:0000313" key="4">
    <source>
        <dbReference type="EMBL" id="KFO30697.1"/>
    </source>
</evidence>
<sequence>MEQKPMESSGKKYSWEKEDCEITHTRDSLEAGKALGAFSGGLSHKFLDYTHPLGTHYLQAVMEIPSQIRTQPWTPHRASYALQRVSECRKVQAHLRQAGEQLGPPHAGHTHASARSHPSSGFSPPSQSGSNGVVETHNNEKDLCKHQRNIHSNDKPFLCNECGLTLNKPLSLLRRQRTHLGALPVPSLKPQVLRGYSHGGAPARALRKFTS</sequence>